<gene>
    <name evidence="1" type="ORF">FA95DRAFT_1600708</name>
</gene>
<dbReference type="EMBL" id="MU275839">
    <property type="protein sequence ID" value="KAI0053560.1"/>
    <property type="molecule type" value="Genomic_DNA"/>
</dbReference>
<name>A0ACB8SCA6_9AGAM</name>
<accession>A0ACB8SCA6</accession>
<sequence length="203" mass="21805">MDPTAAYRRRVPDALHAVSPALAAFHAARAHSLHPDIPARPLDRCPKCGSLHDPAARVRPIRHANKGLHRSRPGAPRRLQSTCAACAHVDSMSLEHDNASLYPRVRGRALRNAPAPTYYAEAPLPDPPRSSEGLAPRSVSSPLAPASAVHPPASRTPPSHQAKKPRTKKSGLQEMLARNRERQQGNPAKDASSSGLAGFLTEL</sequence>
<dbReference type="Proteomes" id="UP000814033">
    <property type="component" value="Unassembled WGS sequence"/>
</dbReference>
<reference evidence="1" key="2">
    <citation type="journal article" date="2022" name="New Phytol.">
        <title>Evolutionary transition to the ectomycorrhizal habit in the genomes of a hyperdiverse lineage of mushroom-forming fungi.</title>
        <authorList>
            <person name="Looney B."/>
            <person name="Miyauchi S."/>
            <person name="Morin E."/>
            <person name="Drula E."/>
            <person name="Courty P.E."/>
            <person name="Kohler A."/>
            <person name="Kuo A."/>
            <person name="LaButti K."/>
            <person name="Pangilinan J."/>
            <person name="Lipzen A."/>
            <person name="Riley R."/>
            <person name="Andreopoulos W."/>
            <person name="He G."/>
            <person name="Johnson J."/>
            <person name="Nolan M."/>
            <person name="Tritt A."/>
            <person name="Barry K.W."/>
            <person name="Grigoriev I.V."/>
            <person name="Nagy L.G."/>
            <person name="Hibbett D."/>
            <person name="Henrissat B."/>
            <person name="Matheny P.B."/>
            <person name="Labbe J."/>
            <person name="Martin F.M."/>
        </authorList>
    </citation>
    <scope>NUCLEOTIDE SEQUENCE</scope>
    <source>
        <strain evidence="1">FP105234-sp</strain>
    </source>
</reference>
<proteinExistence type="predicted"/>
<organism evidence="1 2">
    <name type="scientific">Auriscalpium vulgare</name>
    <dbReference type="NCBI Taxonomy" id="40419"/>
    <lineage>
        <taxon>Eukaryota</taxon>
        <taxon>Fungi</taxon>
        <taxon>Dikarya</taxon>
        <taxon>Basidiomycota</taxon>
        <taxon>Agaricomycotina</taxon>
        <taxon>Agaricomycetes</taxon>
        <taxon>Russulales</taxon>
        <taxon>Auriscalpiaceae</taxon>
        <taxon>Auriscalpium</taxon>
    </lineage>
</organism>
<reference evidence="1" key="1">
    <citation type="submission" date="2021-02" db="EMBL/GenBank/DDBJ databases">
        <authorList>
            <consortium name="DOE Joint Genome Institute"/>
            <person name="Ahrendt S."/>
            <person name="Looney B.P."/>
            <person name="Miyauchi S."/>
            <person name="Morin E."/>
            <person name="Drula E."/>
            <person name="Courty P.E."/>
            <person name="Chicoki N."/>
            <person name="Fauchery L."/>
            <person name="Kohler A."/>
            <person name="Kuo A."/>
            <person name="Labutti K."/>
            <person name="Pangilinan J."/>
            <person name="Lipzen A."/>
            <person name="Riley R."/>
            <person name="Andreopoulos W."/>
            <person name="He G."/>
            <person name="Johnson J."/>
            <person name="Barry K.W."/>
            <person name="Grigoriev I.V."/>
            <person name="Nagy L."/>
            <person name="Hibbett D."/>
            <person name="Henrissat B."/>
            <person name="Matheny P.B."/>
            <person name="Labbe J."/>
            <person name="Martin F."/>
        </authorList>
    </citation>
    <scope>NUCLEOTIDE SEQUENCE</scope>
    <source>
        <strain evidence="1">FP105234-sp</strain>
    </source>
</reference>
<comment type="caution">
    <text evidence="1">The sequence shown here is derived from an EMBL/GenBank/DDBJ whole genome shotgun (WGS) entry which is preliminary data.</text>
</comment>
<evidence type="ECO:0000313" key="1">
    <source>
        <dbReference type="EMBL" id="KAI0053560.1"/>
    </source>
</evidence>
<evidence type="ECO:0000313" key="2">
    <source>
        <dbReference type="Proteomes" id="UP000814033"/>
    </source>
</evidence>
<keyword evidence="2" id="KW-1185">Reference proteome</keyword>
<protein>
    <submittedName>
        <fullName evidence="1">Uncharacterized protein</fullName>
    </submittedName>
</protein>